<dbReference type="Proteomes" id="UP000285092">
    <property type="component" value="Unassembled WGS sequence"/>
</dbReference>
<evidence type="ECO:0000313" key="2">
    <source>
        <dbReference type="Proteomes" id="UP000285092"/>
    </source>
</evidence>
<evidence type="ECO:0000313" key="1">
    <source>
        <dbReference type="EMBL" id="RIV79533.1"/>
    </source>
</evidence>
<reference evidence="1 2" key="1">
    <citation type="submission" date="2018-08" db="EMBL/GenBank/DDBJ databases">
        <title>Altererythrobacter sp.Ery1 and Ery12, the genome sequencing of novel strains in genus Alterythrobacter.</title>
        <authorList>
            <person name="Cheng H."/>
            <person name="Wu Y.-H."/>
            <person name="Fang C."/>
            <person name="Xu X.-W."/>
        </authorList>
    </citation>
    <scope>NUCLEOTIDE SEQUENCE [LARGE SCALE GENOMIC DNA]</scope>
    <source>
        <strain evidence="1 2">Ery1</strain>
    </source>
</reference>
<dbReference type="RefSeq" id="WP_119512365.1">
    <property type="nucleotide sequence ID" value="NZ_QXFK01000014.1"/>
</dbReference>
<comment type="caution">
    <text evidence="1">The sequence shown here is derived from an EMBL/GenBank/DDBJ whole genome shotgun (WGS) entry which is preliminary data.</text>
</comment>
<keyword evidence="2" id="KW-1185">Reference proteome</keyword>
<organism evidence="1 2">
    <name type="scientific">Pelagerythrobacter aerophilus</name>
    <dbReference type="NCBI Taxonomy" id="2306995"/>
    <lineage>
        <taxon>Bacteria</taxon>
        <taxon>Pseudomonadati</taxon>
        <taxon>Pseudomonadota</taxon>
        <taxon>Alphaproteobacteria</taxon>
        <taxon>Sphingomonadales</taxon>
        <taxon>Erythrobacteraceae</taxon>
        <taxon>Pelagerythrobacter</taxon>
    </lineage>
</organism>
<sequence length="88" mass="9514">MSKAEVTLRTVSGLPPRGHCREGHPVVVHTMLGSLRGLSRVSLPHDQSEMLERQALEIFTIQANAGLPFAQCLAGILLSGIDWGRAAR</sequence>
<name>A0A418NJR3_9SPHN</name>
<dbReference type="AlphaFoldDB" id="A0A418NJR3"/>
<accession>A0A418NJR3</accession>
<proteinExistence type="predicted"/>
<protein>
    <submittedName>
        <fullName evidence="1">Uncharacterized protein</fullName>
    </submittedName>
</protein>
<dbReference type="EMBL" id="QXFK01000014">
    <property type="protein sequence ID" value="RIV79533.1"/>
    <property type="molecule type" value="Genomic_DNA"/>
</dbReference>
<gene>
    <name evidence="1" type="ORF">D2V04_06065</name>
</gene>